<proteinExistence type="predicted"/>
<sequence>MAPRKEKENNKEKRAAAAAKKAEKKKGEKKGKEKKAEKKAEKKKPTKVRVRDPVKEARWSCKHRAKVAERARLEKMGGFLGGWWRDGLALPPKRQAEISLKIYRSIANQLPLPNSKYSGARNTRPALSAAATAAEEEEAYSSASQFDCTDGEEEDDDDEMGAAGGDAIVV</sequence>
<organism evidence="2 3">
    <name type="scientific">Hymenoscyphus albidus</name>
    <dbReference type="NCBI Taxonomy" id="595503"/>
    <lineage>
        <taxon>Eukaryota</taxon>
        <taxon>Fungi</taxon>
        <taxon>Dikarya</taxon>
        <taxon>Ascomycota</taxon>
        <taxon>Pezizomycotina</taxon>
        <taxon>Leotiomycetes</taxon>
        <taxon>Helotiales</taxon>
        <taxon>Helotiaceae</taxon>
        <taxon>Hymenoscyphus</taxon>
    </lineage>
</organism>
<dbReference type="EMBL" id="CAJVRM010000743">
    <property type="protein sequence ID" value="CAG8983888.1"/>
    <property type="molecule type" value="Genomic_DNA"/>
</dbReference>
<name>A0A9N9LZH1_9HELO</name>
<feature type="compositionally biased region" description="Acidic residues" evidence="1">
    <location>
        <begin position="149"/>
        <end position="160"/>
    </location>
</feature>
<evidence type="ECO:0000313" key="2">
    <source>
        <dbReference type="EMBL" id="CAG8983888.1"/>
    </source>
</evidence>
<feature type="compositionally biased region" description="Basic and acidic residues" evidence="1">
    <location>
        <begin position="30"/>
        <end position="40"/>
    </location>
</feature>
<accession>A0A9N9LZH1</accession>
<gene>
    <name evidence="2" type="ORF">HYALB_00005527</name>
</gene>
<evidence type="ECO:0000313" key="3">
    <source>
        <dbReference type="Proteomes" id="UP000701801"/>
    </source>
</evidence>
<feature type="region of interest" description="Disordered" evidence="1">
    <location>
        <begin position="117"/>
        <end position="170"/>
    </location>
</feature>
<feature type="region of interest" description="Disordered" evidence="1">
    <location>
        <begin position="1"/>
        <end position="56"/>
    </location>
</feature>
<dbReference type="Proteomes" id="UP000701801">
    <property type="component" value="Unassembled WGS sequence"/>
</dbReference>
<protein>
    <submittedName>
        <fullName evidence="2">Uncharacterized protein</fullName>
    </submittedName>
</protein>
<dbReference type="AlphaFoldDB" id="A0A9N9LZH1"/>
<feature type="compositionally biased region" description="Basic and acidic residues" evidence="1">
    <location>
        <begin position="1"/>
        <end position="15"/>
    </location>
</feature>
<comment type="caution">
    <text evidence="2">The sequence shown here is derived from an EMBL/GenBank/DDBJ whole genome shotgun (WGS) entry which is preliminary data.</text>
</comment>
<keyword evidence="3" id="KW-1185">Reference proteome</keyword>
<reference evidence="2" key="1">
    <citation type="submission" date="2021-07" db="EMBL/GenBank/DDBJ databases">
        <authorList>
            <person name="Durling M."/>
        </authorList>
    </citation>
    <scope>NUCLEOTIDE SEQUENCE</scope>
</reference>
<evidence type="ECO:0000256" key="1">
    <source>
        <dbReference type="SAM" id="MobiDB-lite"/>
    </source>
</evidence>